<dbReference type="RefSeq" id="WP_006970313.1">
    <property type="nucleotide sequence ID" value="NZ_ABCS01000010.1"/>
</dbReference>
<dbReference type="Proteomes" id="UP000005801">
    <property type="component" value="Unassembled WGS sequence"/>
</dbReference>
<evidence type="ECO:0000313" key="1">
    <source>
        <dbReference type="EMBL" id="EDM80452.1"/>
    </source>
</evidence>
<dbReference type="EMBL" id="ABCS01000010">
    <property type="protein sequence ID" value="EDM80452.1"/>
    <property type="molecule type" value="Genomic_DNA"/>
</dbReference>
<organism evidence="1 2">
    <name type="scientific">Plesiocystis pacifica SIR-1</name>
    <dbReference type="NCBI Taxonomy" id="391625"/>
    <lineage>
        <taxon>Bacteria</taxon>
        <taxon>Pseudomonadati</taxon>
        <taxon>Myxococcota</taxon>
        <taxon>Polyangia</taxon>
        <taxon>Nannocystales</taxon>
        <taxon>Nannocystaceae</taxon>
        <taxon>Plesiocystis</taxon>
    </lineage>
</organism>
<proteinExistence type="predicted"/>
<gene>
    <name evidence="1" type="ORF">PPSIR1_41614</name>
</gene>
<evidence type="ECO:0000313" key="2">
    <source>
        <dbReference type="Proteomes" id="UP000005801"/>
    </source>
</evidence>
<dbReference type="AlphaFoldDB" id="A6G0R4"/>
<sequence>MAFAIARLERPPGLEALLDRHAALDAFDVDLARRQLLPDLVLVADGERRAGRGRGLVLTVEVQSRTNEEKRWRIPHYQAALADEHARETWVVVVSFCAAVSRQLAAWAEAGPPRFEVIVLDAARVPVGYDMVKASARPSAAVLGAALHACRGDLDAARWGLKWCRGCPPRGACVTRPRFWPR</sequence>
<comment type="caution">
    <text evidence="1">The sequence shown here is derived from an EMBL/GenBank/DDBJ whole genome shotgun (WGS) entry which is preliminary data.</text>
</comment>
<name>A6G0R4_9BACT</name>
<accession>A6G0R4</accession>
<reference evidence="1 2" key="1">
    <citation type="submission" date="2007-06" db="EMBL/GenBank/DDBJ databases">
        <authorList>
            <person name="Shimkets L."/>
            <person name="Ferriera S."/>
            <person name="Johnson J."/>
            <person name="Kravitz S."/>
            <person name="Beeson K."/>
            <person name="Sutton G."/>
            <person name="Rogers Y.-H."/>
            <person name="Friedman R."/>
            <person name="Frazier M."/>
            <person name="Venter J.C."/>
        </authorList>
    </citation>
    <scope>NUCLEOTIDE SEQUENCE [LARGE SCALE GENOMIC DNA]</scope>
    <source>
        <strain evidence="1 2">SIR-1</strain>
    </source>
</reference>
<protein>
    <submittedName>
        <fullName evidence="1">Uncharacterized protein</fullName>
    </submittedName>
</protein>
<dbReference type="STRING" id="391625.PPSIR1_41614"/>
<keyword evidence="2" id="KW-1185">Reference proteome</keyword>